<feature type="region of interest" description="Disordered" evidence="6">
    <location>
        <begin position="823"/>
        <end position="848"/>
    </location>
</feature>
<keyword evidence="3" id="KW-0498">Mitosis</keyword>
<feature type="compositionally biased region" description="Basic and acidic residues" evidence="6">
    <location>
        <begin position="839"/>
        <end position="848"/>
    </location>
</feature>
<dbReference type="OrthoDB" id="10259843at2759"/>
<evidence type="ECO:0000256" key="5">
    <source>
        <dbReference type="ARBA" id="ARBA00023306"/>
    </source>
</evidence>
<evidence type="ECO:0000259" key="8">
    <source>
        <dbReference type="Pfam" id="PF12896"/>
    </source>
</evidence>
<keyword evidence="5" id="KW-0131">Cell cycle</keyword>
<keyword evidence="10" id="KW-1185">Reference proteome</keyword>
<evidence type="ECO:0000256" key="4">
    <source>
        <dbReference type="ARBA" id="ARBA00022786"/>
    </source>
</evidence>
<dbReference type="PANTHER" id="PTHR13260:SF0">
    <property type="entry name" value="ANAPHASE-PROMOTING COMPLEX SUBUNIT 4"/>
    <property type="match status" value="1"/>
</dbReference>
<dbReference type="EMBL" id="KN880452">
    <property type="protein sequence ID" value="KIY71613.1"/>
    <property type="molecule type" value="Genomic_DNA"/>
</dbReference>
<dbReference type="GO" id="GO:0005680">
    <property type="term" value="C:anaphase-promoting complex"/>
    <property type="evidence" value="ECO:0007669"/>
    <property type="project" value="InterPro"/>
</dbReference>
<evidence type="ECO:0000256" key="6">
    <source>
        <dbReference type="SAM" id="MobiDB-lite"/>
    </source>
</evidence>
<dbReference type="Pfam" id="PF12894">
    <property type="entry name" value="ANAPC4_WD40"/>
    <property type="match status" value="1"/>
</dbReference>
<dbReference type="Proteomes" id="UP000054007">
    <property type="component" value="Unassembled WGS sequence"/>
</dbReference>
<dbReference type="STRING" id="1314674.A0A0D7BM13"/>
<organism evidence="9 10">
    <name type="scientific">Cylindrobasidium torrendii FP15055 ss-10</name>
    <dbReference type="NCBI Taxonomy" id="1314674"/>
    <lineage>
        <taxon>Eukaryota</taxon>
        <taxon>Fungi</taxon>
        <taxon>Dikarya</taxon>
        <taxon>Basidiomycota</taxon>
        <taxon>Agaricomycotina</taxon>
        <taxon>Agaricomycetes</taxon>
        <taxon>Agaricomycetidae</taxon>
        <taxon>Agaricales</taxon>
        <taxon>Marasmiineae</taxon>
        <taxon>Physalacriaceae</taxon>
        <taxon>Cylindrobasidium</taxon>
    </lineage>
</organism>
<gene>
    <name evidence="9" type="ORF">CYLTODRAFT_418678</name>
</gene>
<name>A0A0D7BM13_9AGAR</name>
<evidence type="ECO:0000259" key="7">
    <source>
        <dbReference type="Pfam" id="PF12894"/>
    </source>
</evidence>
<feature type="domain" description="Anaphase-promoting complex subunit 4-like WD40" evidence="7">
    <location>
        <begin position="26"/>
        <end position="104"/>
    </location>
</feature>
<feature type="domain" description="Anaphase-promoting complex subunit 4 long" evidence="8">
    <location>
        <begin position="290"/>
        <end position="493"/>
    </location>
</feature>
<evidence type="ECO:0000313" key="9">
    <source>
        <dbReference type="EMBL" id="KIY71613.1"/>
    </source>
</evidence>
<keyword evidence="4" id="KW-0833">Ubl conjugation pathway</keyword>
<sequence length="848" mass="94194">MQEDAFDVLSLIALPGPSRLFWSACCADKDLVVVATSVGTNERLSLWKNNGIRCWEVGIDGREIVDVAWSPDARSIAVAIDENQISIRSIETGQEEKRFSPGPSADVHPAKLAAIWWVEQPKVKTQKGPDIFRKGDVLTGSARSIISTLPLLDRTAEEMQRNTATDLFAFQGSRTQSQTSSTIPSFMTSWPSIDLDPVVASIGILPPGQKPDPRVSIFDDSDNVNENSMVMAADDQGSIICFLEGRFPSGTISVKSPLDPTCLLRHPQKPVFFVHRRDANGTALSPTGLEIPLLSKRSARDMAVLSSMAKLLVTYIIRVTAEMRACWFGSDMMAPANAMGPKWLKAFEAKIKDHVNAPKEATAMLELTTLLLTGRASEALSDFLQSAEQMSERSMKKWDTTVSDALLQLRDWSEKRMAPACQRLHLILEELLGWSELHEYEAFRLQRQELENSLELTSRTIILTGWLASVARREYGRFREFMTWVKYETEVLAHASNAGATPETHPPLRHDILEVNKYLMSGLASNEIDKWFSGAVPTFSAHDLHADLQQRSLPDAMKRAREALMNSDKAKWQELVPQKSISHLERNIDALTDELARQCMRTFTRASSALGRAARIRTTANPSNTANKQVLDARLDKVLSRQHTKVEESANGILQYLAMVSLDVDSPNAVCLARVKYKEDLSAEAIEVALLECSFTDAEGAEVKFDVLDMQFFDDVEIIVVYRLREQEGAFIASFGYSDLGYKTLDYDGDGILLHGREDLMAYTLSRWVQGQVASQSLPIRRCRRLAGCESGPASLAVNGRVGRRVACVLDGSGSSLEILDIEGGAEEDEDEDEQLSETDERSRDIGD</sequence>
<dbReference type="GO" id="GO:0031145">
    <property type="term" value="P:anaphase-promoting complex-dependent catabolic process"/>
    <property type="evidence" value="ECO:0007669"/>
    <property type="project" value="InterPro"/>
</dbReference>
<dbReference type="InterPro" id="IPR024977">
    <property type="entry name" value="Apc4-like_WD40_dom"/>
</dbReference>
<proteinExistence type="predicted"/>
<dbReference type="PANTHER" id="PTHR13260">
    <property type="entry name" value="ANAPHASE PROMOTING COMPLEX SUBUNIT 4 APC4"/>
    <property type="match status" value="1"/>
</dbReference>
<dbReference type="GO" id="GO:0034399">
    <property type="term" value="C:nuclear periphery"/>
    <property type="evidence" value="ECO:0007669"/>
    <property type="project" value="TreeGrafter"/>
</dbReference>
<feature type="compositionally biased region" description="Acidic residues" evidence="6">
    <location>
        <begin position="823"/>
        <end position="838"/>
    </location>
</feature>
<accession>A0A0D7BM13</accession>
<dbReference type="SUPFAM" id="SSF82171">
    <property type="entry name" value="DPP6 N-terminal domain-like"/>
    <property type="match status" value="1"/>
</dbReference>
<dbReference type="InterPro" id="IPR024789">
    <property type="entry name" value="APC4"/>
</dbReference>
<dbReference type="InterPro" id="IPR024790">
    <property type="entry name" value="APC4_long_dom"/>
</dbReference>
<evidence type="ECO:0000256" key="2">
    <source>
        <dbReference type="ARBA" id="ARBA00022618"/>
    </source>
</evidence>
<protein>
    <recommendedName>
        <fullName evidence="1">Anaphase-promoting complex subunit 4</fullName>
    </recommendedName>
</protein>
<keyword evidence="2" id="KW-0132">Cell division</keyword>
<evidence type="ECO:0000256" key="3">
    <source>
        <dbReference type="ARBA" id="ARBA00022776"/>
    </source>
</evidence>
<dbReference type="Pfam" id="PF12896">
    <property type="entry name" value="ANAPC4"/>
    <property type="match status" value="1"/>
</dbReference>
<evidence type="ECO:0000313" key="10">
    <source>
        <dbReference type="Proteomes" id="UP000054007"/>
    </source>
</evidence>
<dbReference type="AlphaFoldDB" id="A0A0D7BM13"/>
<dbReference type="GO" id="GO:0051301">
    <property type="term" value="P:cell division"/>
    <property type="evidence" value="ECO:0007669"/>
    <property type="project" value="UniProtKB-KW"/>
</dbReference>
<dbReference type="GO" id="GO:0070979">
    <property type="term" value="P:protein K11-linked ubiquitination"/>
    <property type="evidence" value="ECO:0007669"/>
    <property type="project" value="TreeGrafter"/>
</dbReference>
<reference evidence="9 10" key="1">
    <citation type="journal article" date="2015" name="Fungal Genet. Biol.">
        <title>Evolution of novel wood decay mechanisms in Agaricales revealed by the genome sequences of Fistulina hepatica and Cylindrobasidium torrendii.</title>
        <authorList>
            <person name="Floudas D."/>
            <person name="Held B.W."/>
            <person name="Riley R."/>
            <person name="Nagy L.G."/>
            <person name="Koehler G."/>
            <person name="Ransdell A.S."/>
            <person name="Younus H."/>
            <person name="Chow J."/>
            <person name="Chiniquy J."/>
            <person name="Lipzen A."/>
            <person name="Tritt A."/>
            <person name="Sun H."/>
            <person name="Haridas S."/>
            <person name="LaButti K."/>
            <person name="Ohm R.A."/>
            <person name="Kues U."/>
            <person name="Blanchette R.A."/>
            <person name="Grigoriev I.V."/>
            <person name="Minto R.E."/>
            <person name="Hibbett D.S."/>
        </authorList>
    </citation>
    <scope>NUCLEOTIDE SEQUENCE [LARGE SCALE GENOMIC DNA]</scope>
    <source>
        <strain evidence="9 10">FP15055 ss-10</strain>
    </source>
</reference>
<evidence type="ECO:0000256" key="1">
    <source>
        <dbReference type="ARBA" id="ARBA00016067"/>
    </source>
</evidence>